<name>F8FG59_PAEMK</name>
<accession>F8FG59</accession>
<organism evidence="1 2">
    <name type="scientific">Paenibacillus mucilaginosus (strain KNP414)</name>
    <dbReference type="NCBI Taxonomy" id="1036673"/>
    <lineage>
        <taxon>Bacteria</taxon>
        <taxon>Bacillati</taxon>
        <taxon>Bacillota</taxon>
        <taxon>Bacilli</taxon>
        <taxon>Bacillales</taxon>
        <taxon>Paenibacillaceae</taxon>
        <taxon>Paenibacillus</taxon>
    </lineage>
</organism>
<dbReference type="Gene3D" id="3.40.50.300">
    <property type="entry name" value="P-loop containing nucleotide triphosphate hydrolases"/>
    <property type="match status" value="1"/>
</dbReference>
<sequence>MPKLTFFLGPAAAGKTTLAKKLAARRRAAFFDMDTLLRPAAEKIMEISGLDPADRDSAEYKVRCRDLGYRITMDAALENLELGIDAVVVGPFTKETGDGDWIASELARIGATLESIEVRIVLVTLPSEEVYRERPCARSSELDLWKLAHWDEFRGSLAPREIRWPLPPSSVLHFDNSGPLSEAALASLEHFVYGGRTETSSAS</sequence>
<gene>
    <name evidence="1" type="ordered locus">KNP414_05355</name>
</gene>
<proteinExistence type="predicted"/>
<reference evidence="1 2" key="2">
    <citation type="journal article" date="2013" name="Genome Announc.">
        <title>Genome Sequence of Growth-Improving Paenibacillus mucilaginosus Strain KNP414.</title>
        <authorList>
            <person name="Lu J.J."/>
            <person name="Wang J.F."/>
            <person name="Hu X.F."/>
        </authorList>
    </citation>
    <scope>NUCLEOTIDE SEQUENCE [LARGE SCALE GENOMIC DNA]</scope>
    <source>
        <strain evidence="1 2">KNP414</strain>
    </source>
</reference>
<evidence type="ECO:0000313" key="2">
    <source>
        <dbReference type="Proteomes" id="UP000006620"/>
    </source>
</evidence>
<dbReference type="Proteomes" id="UP000006620">
    <property type="component" value="Chromosome"/>
</dbReference>
<evidence type="ECO:0000313" key="1">
    <source>
        <dbReference type="EMBL" id="AEI43879.1"/>
    </source>
</evidence>
<dbReference type="EMBL" id="CP002869">
    <property type="protein sequence ID" value="AEI43879.1"/>
    <property type="molecule type" value="Genomic_DNA"/>
</dbReference>
<dbReference type="Pfam" id="PF13671">
    <property type="entry name" value="AAA_33"/>
    <property type="match status" value="1"/>
</dbReference>
<dbReference type="SUPFAM" id="SSF52540">
    <property type="entry name" value="P-loop containing nucleoside triphosphate hydrolases"/>
    <property type="match status" value="1"/>
</dbReference>
<evidence type="ECO:0008006" key="3">
    <source>
        <dbReference type="Google" id="ProtNLM"/>
    </source>
</evidence>
<dbReference type="KEGG" id="pms:KNP414_05355"/>
<dbReference type="PATRIC" id="fig|1036673.3.peg.4965"/>
<protein>
    <recommendedName>
        <fullName evidence="3">P-loop ATPase</fullName>
    </recommendedName>
</protein>
<dbReference type="HOGENOM" id="CLU_108060_1_0_9"/>
<dbReference type="RefSeq" id="WP_013919032.1">
    <property type="nucleotide sequence ID" value="NC_015690.1"/>
</dbReference>
<dbReference type="AlphaFoldDB" id="F8FG59"/>
<dbReference type="InterPro" id="IPR027417">
    <property type="entry name" value="P-loop_NTPase"/>
</dbReference>
<reference evidence="2" key="1">
    <citation type="submission" date="2011-06" db="EMBL/GenBank/DDBJ databases">
        <title>Complete genome sequence of Paenibacillus mucilaginosus KNP414.</title>
        <authorList>
            <person name="Wang J."/>
            <person name="Hu S."/>
            <person name="Hu X."/>
            <person name="Zhang B."/>
            <person name="Dong D."/>
            <person name="Zhang S."/>
            <person name="Zhao K."/>
            <person name="Wu D."/>
        </authorList>
    </citation>
    <scope>NUCLEOTIDE SEQUENCE [LARGE SCALE GENOMIC DNA]</scope>
    <source>
        <strain evidence="2">KNP414</strain>
    </source>
</reference>